<dbReference type="EMBL" id="LRQI01000092">
    <property type="protein sequence ID" value="KXA36332.1"/>
    <property type="molecule type" value="Genomic_DNA"/>
</dbReference>
<feature type="transmembrane region" description="Helical" evidence="1">
    <location>
        <begin position="171"/>
        <end position="204"/>
    </location>
</feature>
<organism evidence="2 3">
    <name type="scientific">Staphylococcus lugdunensis</name>
    <dbReference type="NCBI Taxonomy" id="28035"/>
    <lineage>
        <taxon>Bacteria</taxon>
        <taxon>Bacillati</taxon>
        <taxon>Bacillota</taxon>
        <taxon>Bacilli</taxon>
        <taxon>Bacillales</taxon>
        <taxon>Staphylococcaceae</taxon>
        <taxon>Staphylococcus</taxon>
    </lineage>
</organism>
<evidence type="ECO:0000313" key="3">
    <source>
        <dbReference type="Proteomes" id="UP000070063"/>
    </source>
</evidence>
<evidence type="ECO:0008006" key="4">
    <source>
        <dbReference type="Google" id="ProtNLM"/>
    </source>
</evidence>
<feature type="transmembrane region" description="Helical" evidence="1">
    <location>
        <begin position="138"/>
        <end position="159"/>
    </location>
</feature>
<comment type="caution">
    <text evidence="2">The sequence shown here is derived from an EMBL/GenBank/DDBJ whole genome shotgun (WGS) entry which is preliminary data.</text>
</comment>
<sequence length="423" mass="47729">MTCVTIFLFVIISAVYAVFLLRSNFRFISLLFLAVFSISFLLPVIVDKPFNYQVYLDAGGYSYTNKLYLLALIVFVISNIIVHFMNIKFKVRNVLVMKKENINNIYPIYIVATIIVIMLTGLNIITSGSTSTLESSSIVKMLQGSVLMGYLYLSYLYLFNSKNMNDRIKSLILVLISVALVAIFIFGRRILIYPTIAIVVLYIYKRGKTPSLVKLSTIALGIILIILPLMMSIRTLGIKKGFVNFKDILFGDYNKYLDYLALGTDVTYSYSLASILTNYHVHISILTLFKPLFIFIPRSIWPNKPGALSEEIVKQLNLPFDKGMSIPPGFVGESYLYLGVFGIILASVIFGVFCGLADQYSLSLRATKDGCHSINLILITIISIQLIMGSVRGDTATNIQEAFYLFIPMSLMFWLSKFKIKYK</sequence>
<feature type="transmembrane region" description="Helical" evidence="1">
    <location>
        <begin position="28"/>
        <end position="46"/>
    </location>
</feature>
<dbReference type="RefSeq" id="WP_002460625.1">
    <property type="nucleotide sequence ID" value="NZ_JACMRY010000002.1"/>
</dbReference>
<feature type="transmembrane region" description="Helical" evidence="1">
    <location>
        <begin position="106"/>
        <end position="126"/>
    </location>
</feature>
<evidence type="ECO:0000256" key="1">
    <source>
        <dbReference type="SAM" id="Phobius"/>
    </source>
</evidence>
<dbReference type="AlphaFoldDB" id="A0ABD4ECV7"/>
<feature type="transmembrane region" description="Helical" evidence="1">
    <location>
        <begin position="6"/>
        <end position="21"/>
    </location>
</feature>
<feature type="transmembrane region" description="Helical" evidence="1">
    <location>
        <begin position="335"/>
        <end position="358"/>
    </location>
</feature>
<proteinExistence type="predicted"/>
<reference evidence="2 3" key="1">
    <citation type="submission" date="2016-01" db="EMBL/GenBank/DDBJ databases">
        <authorList>
            <person name="Mitreva M."/>
            <person name="Pepin K.H."/>
            <person name="Mihindukulasuriya K.A."/>
            <person name="Fulton R."/>
            <person name="Fronick C."/>
            <person name="O'Laughlin M."/>
            <person name="Miner T."/>
            <person name="Herter B."/>
            <person name="Rosa B.A."/>
            <person name="Cordes M."/>
            <person name="Tomlinson C."/>
            <person name="Wollam A."/>
            <person name="Palsikar V.B."/>
            <person name="Mardis E.R."/>
            <person name="Wilson R.K."/>
        </authorList>
    </citation>
    <scope>NUCLEOTIDE SEQUENCE [LARGE SCALE GENOMIC DNA]</scope>
    <source>
        <strain evidence="2 3">MJR7738</strain>
    </source>
</reference>
<feature type="transmembrane region" description="Helical" evidence="1">
    <location>
        <begin position="402"/>
        <end position="420"/>
    </location>
</feature>
<feature type="transmembrane region" description="Helical" evidence="1">
    <location>
        <begin position="66"/>
        <end position="85"/>
    </location>
</feature>
<dbReference type="NCBIfam" id="TIGR04370">
    <property type="entry name" value="glyco_rpt_poly"/>
    <property type="match status" value="1"/>
</dbReference>
<evidence type="ECO:0000313" key="2">
    <source>
        <dbReference type="EMBL" id="KXA36332.1"/>
    </source>
</evidence>
<protein>
    <recommendedName>
        <fullName evidence="4">Oligosaccharide repeat unit polymerase</fullName>
    </recommendedName>
</protein>
<keyword evidence="1" id="KW-0472">Membrane</keyword>
<keyword evidence="1" id="KW-1133">Transmembrane helix</keyword>
<name>A0ABD4ECV7_STALU</name>
<feature type="transmembrane region" description="Helical" evidence="1">
    <location>
        <begin position="370"/>
        <end position="390"/>
    </location>
</feature>
<accession>A0ABD4ECV7</accession>
<keyword evidence="1" id="KW-0812">Transmembrane</keyword>
<dbReference type="Proteomes" id="UP000070063">
    <property type="component" value="Unassembled WGS sequence"/>
</dbReference>
<gene>
    <name evidence="2" type="ORF">HMPREF3225_02307</name>
</gene>
<feature type="transmembrane region" description="Helical" evidence="1">
    <location>
        <begin position="216"/>
        <end position="236"/>
    </location>
</feature>